<dbReference type="GO" id="GO:0016787">
    <property type="term" value="F:hydrolase activity"/>
    <property type="evidence" value="ECO:0007669"/>
    <property type="project" value="UniProtKB-KW"/>
</dbReference>
<accession>A0A101RK85</accession>
<dbReference type="EMBL" id="LMWU01000080">
    <property type="protein sequence ID" value="KUN55611.1"/>
    <property type="molecule type" value="Genomic_DNA"/>
</dbReference>
<dbReference type="PANTHER" id="PTHR39159:SF1">
    <property type="entry name" value="UPF0374 PROTEIN YGAC"/>
    <property type="match status" value="1"/>
</dbReference>
<dbReference type="AlphaFoldDB" id="A0A101RK85"/>
<comment type="caution">
    <text evidence="3">The sequence shown here is derived from an EMBL/GenBank/DDBJ whole genome shotgun (WGS) entry which is preliminary data.</text>
</comment>
<keyword evidence="1" id="KW-0378">Hydrolase</keyword>
<dbReference type="InterPro" id="IPR007295">
    <property type="entry name" value="DUF402"/>
</dbReference>
<evidence type="ECO:0000313" key="3">
    <source>
        <dbReference type="EMBL" id="KUN55611.1"/>
    </source>
</evidence>
<evidence type="ECO:0000259" key="2">
    <source>
        <dbReference type="Pfam" id="PF04167"/>
    </source>
</evidence>
<feature type="domain" description="DUF402" evidence="2">
    <location>
        <begin position="26"/>
        <end position="154"/>
    </location>
</feature>
<organism evidence="3 4">
    <name type="scientific">Streptomyces canus</name>
    <dbReference type="NCBI Taxonomy" id="58343"/>
    <lineage>
        <taxon>Bacteria</taxon>
        <taxon>Bacillati</taxon>
        <taxon>Actinomycetota</taxon>
        <taxon>Actinomycetes</taxon>
        <taxon>Kitasatosporales</taxon>
        <taxon>Streptomycetaceae</taxon>
        <taxon>Streptomyces</taxon>
        <taxon>Streptomyces aurantiacus group</taxon>
    </lineage>
</organism>
<sequence>MTVAEVLVSVRKFDGLLHWHHPMVRLGEDEHGVWLGAQVGTVYSKGEVGPVYTTVEPRVMLFPRDAWWTALFQAAPADLDAYCDVTTPSEWPNPAEVTMIDLDLDVCRIRATGAVFVDDEDEFARHRVQYRYPQEVVAQATAAAAWLTAALHDGTEPFSSQYRTWLDMVGQ</sequence>
<dbReference type="Proteomes" id="UP000053669">
    <property type="component" value="Unassembled WGS sequence"/>
</dbReference>
<dbReference type="RefSeq" id="WP_059211907.1">
    <property type="nucleotide sequence ID" value="NZ_KQ948688.1"/>
</dbReference>
<dbReference type="PANTHER" id="PTHR39159">
    <property type="match status" value="1"/>
</dbReference>
<reference evidence="3 4" key="1">
    <citation type="submission" date="2015-10" db="EMBL/GenBank/DDBJ databases">
        <title>Draft genome sequence of Streptomyces canus DSM 40017, type strain for the species Streptomyces canus.</title>
        <authorList>
            <person name="Ruckert C."/>
            <person name="Winkler A."/>
            <person name="Kalinowski J."/>
            <person name="Kampfer P."/>
            <person name="Glaeser S."/>
        </authorList>
    </citation>
    <scope>NUCLEOTIDE SEQUENCE [LARGE SCALE GENOMIC DNA]</scope>
    <source>
        <strain evidence="3 4">DSM 40017</strain>
    </source>
</reference>
<dbReference type="SUPFAM" id="SSF159234">
    <property type="entry name" value="FomD-like"/>
    <property type="match status" value="1"/>
</dbReference>
<dbReference type="InterPro" id="IPR050212">
    <property type="entry name" value="Ntdp-like"/>
</dbReference>
<evidence type="ECO:0000256" key="1">
    <source>
        <dbReference type="ARBA" id="ARBA00022801"/>
    </source>
</evidence>
<gene>
    <name evidence="3" type="ORF">AQJ46_49355</name>
</gene>
<evidence type="ECO:0000313" key="4">
    <source>
        <dbReference type="Proteomes" id="UP000053669"/>
    </source>
</evidence>
<dbReference type="Gene3D" id="2.40.380.10">
    <property type="entry name" value="FomD-like"/>
    <property type="match status" value="1"/>
</dbReference>
<protein>
    <submittedName>
        <fullName evidence="3">RNAse</fullName>
    </submittedName>
</protein>
<dbReference type="Pfam" id="PF04167">
    <property type="entry name" value="DUF402"/>
    <property type="match status" value="1"/>
</dbReference>
<proteinExistence type="predicted"/>
<name>A0A101RK85_9ACTN</name>
<dbReference type="InterPro" id="IPR035930">
    <property type="entry name" value="FomD-like_sf"/>
</dbReference>
<dbReference type="STRING" id="58343.AQJ46_49355"/>